<dbReference type="EMBL" id="CVLB01000001">
    <property type="protein sequence ID" value="CRF31430.1"/>
    <property type="molecule type" value="Genomic_DNA"/>
</dbReference>
<dbReference type="PROSITE" id="PS51257">
    <property type="entry name" value="PROKAR_LIPOPROTEIN"/>
    <property type="match status" value="1"/>
</dbReference>
<proteinExistence type="predicted"/>
<feature type="signal peptide" evidence="1">
    <location>
        <begin position="1"/>
        <end position="28"/>
    </location>
</feature>
<sequence length="225" mass="25506">MDKMKKIITIFIISAFALLVISCSGKSASTDTADTNANNMDHSAHNAHQTSSEIIDLMHYPMMEQPFQKTDNIDADFLVNMIPHHEGAIISSQKLLETTKNEKLIELANNIIEEQDKEVLEFNELVKELNANNTDYSDIDTEAIGNEMQLIMDKMMNDMSAIEITGDNDIDFLKGMIPHHQAAIDVSKKILEYTKNNKIKEIANRIIKAQEKEIEDMNNMINSMM</sequence>
<feature type="chain" id="PRO_5005194330" description="DUF305 domain-containing protein" evidence="1">
    <location>
        <begin position="29"/>
        <end position="225"/>
    </location>
</feature>
<gene>
    <name evidence="3" type="ORF">BRSU_0116</name>
</gene>
<feature type="domain" description="DUF305" evidence="2">
    <location>
        <begin position="74"/>
        <end position="220"/>
    </location>
</feature>
<evidence type="ECO:0000313" key="3">
    <source>
        <dbReference type="EMBL" id="CRF31430.1"/>
    </source>
</evidence>
<reference evidence="4" key="1">
    <citation type="submission" date="2015-04" db="EMBL/GenBank/DDBJ databases">
        <authorList>
            <person name="Mushtaq Mamoona"/>
        </authorList>
    </citation>
    <scope>NUCLEOTIDE SEQUENCE [LARGE SCALE GENOMIC DNA]</scope>
    <source>
        <strain evidence="4">AN4859/03</strain>
    </source>
</reference>
<evidence type="ECO:0000313" key="4">
    <source>
        <dbReference type="Proteomes" id="UP000043763"/>
    </source>
</evidence>
<keyword evidence="4" id="KW-1185">Reference proteome</keyword>
<dbReference type="InterPro" id="IPR012347">
    <property type="entry name" value="Ferritin-like"/>
</dbReference>
<dbReference type="Proteomes" id="UP000043763">
    <property type="component" value="Unassembled WGS sequence"/>
</dbReference>
<keyword evidence="1" id="KW-0732">Signal</keyword>
<name>A0A0G4K3H2_9SPIR</name>
<dbReference type="Gene3D" id="1.20.1260.10">
    <property type="match status" value="2"/>
</dbReference>
<accession>A0A0G4K3H2</accession>
<protein>
    <recommendedName>
        <fullName evidence="2">DUF305 domain-containing protein</fullName>
    </recommendedName>
</protein>
<dbReference type="PANTHER" id="PTHR36933">
    <property type="entry name" value="SLL0788 PROTEIN"/>
    <property type="match status" value="1"/>
</dbReference>
<evidence type="ECO:0000259" key="2">
    <source>
        <dbReference type="Pfam" id="PF03713"/>
    </source>
</evidence>
<evidence type="ECO:0000256" key="1">
    <source>
        <dbReference type="SAM" id="SignalP"/>
    </source>
</evidence>
<dbReference type="OrthoDB" id="8603558at2"/>
<dbReference type="PANTHER" id="PTHR36933:SF1">
    <property type="entry name" value="SLL0788 PROTEIN"/>
    <property type="match status" value="1"/>
</dbReference>
<dbReference type="Pfam" id="PF03713">
    <property type="entry name" value="DUF305"/>
    <property type="match status" value="1"/>
</dbReference>
<dbReference type="AlphaFoldDB" id="A0A0G4K3H2"/>
<dbReference type="InterPro" id="IPR005183">
    <property type="entry name" value="DUF305_CopM-like"/>
</dbReference>
<dbReference type="RefSeq" id="WP_083997849.1">
    <property type="nucleotide sequence ID" value="NZ_CVLB01000001.1"/>
</dbReference>
<organism evidence="3 4">
    <name type="scientific">Brachyspira suanatina</name>
    <dbReference type="NCBI Taxonomy" id="381802"/>
    <lineage>
        <taxon>Bacteria</taxon>
        <taxon>Pseudomonadati</taxon>
        <taxon>Spirochaetota</taxon>
        <taxon>Spirochaetia</taxon>
        <taxon>Brachyspirales</taxon>
        <taxon>Brachyspiraceae</taxon>
        <taxon>Brachyspira</taxon>
    </lineage>
</organism>